<dbReference type="AlphaFoldDB" id="D7FZ11"/>
<dbReference type="eggNOG" id="KOG2011">
    <property type="taxonomic scope" value="Eukaryota"/>
</dbReference>
<feature type="region of interest" description="Disordered" evidence="1">
    <location>
        <begin position="19"/>
        <end position="44"/>
    </location>
</feature>
<feature type="domain" description="Cohesin subunit SCC3/SA HEAT-repeats" evidence="2">
    <location>
        <begin position="46"/>
        <end position="248"/>
    </location>
</feature>
<organism evidence="3 4">
    <name type="scientific">Ectocarpus siliculosus</name>
    <name type="common">Brown alga</name>
    <name type="synonym">Conferva siliculosa</name>
    <dbReference type="NCBI Taxonomy" id="2880"/>
    <lineage>
        <taxon>Eukaryota</taxon>
        <taxon>Sar</taxon>
        <taxon>Stramenopiles</taxon>
        <taxon>Ochrophyta</taxon>
        <taxon>PX clade</taxon>
        <taxon>Phaeophyceae</taxon>
        <taxon>Ectocarpales</taxon>
        <taxon>Ectocarpaceae</taxon>
        <taxon>Ectocarpus</taxon>
    </lineage>
</organism>
<feature type="compositionally biased region" description="Low complexity" evidence="1">
    <location>
        <begin position="812"/>
        <end position="821"/>
    </location>
</feature>
<feature type="region of interest" description="Disordered" evidence="1">
    <location>
        <begin position="470"/>
        <end position="531"/>
    </location>
</feature>
<feature type="compositionally biased region" description="Low complexity" evidence="1">
    <location>
        <begin position="971"/>
        <end position="981"/>
    </location>
</feature>
<feature type="compositionally biased region" description="Low complexity" evidence="1">
    <location>
        <begin position="836"/>
        <end position="851"/>
    </location>
</feature>
<evidence type="ECO:0000313" key="4">
    <source>
        <dbReference type="Proteomes" id="UP000002630"/>
    </source>
</evidence>
<feature type="compositionally biased region" description="Basic residues" evidence="1">
    <location>
        <begin position="356"/>
        <end position="367"/>
    </location>
</feature>
<name>D7FZ11_ECTSI</name>
<dbReference type="InterPro" id="IPR039662">
    <property type="entry name" value="Cohesin_Scc3/SA"/>
</dbReference>
<keyword evidence="4" id="KW-1185">Reference proteome</keyword>
<dbReference type="GO" id="GO:0007062">
    <property type="term" value="P:sister chromatid cohesion"/>
    <property type="evidence" value="ECO:0007669"/>
    <property type="project" value="TreeGrafter"/>
</dbReference>
<dbReference type="PANTHER" id="PTHR11199:SF0">
    <property type="entry name" value="LD34181P-RELATED"/>
    <property type="match status" value="1"/>
</dbReference>
<evidence type="ECO:0000256" key="1">
    <source>
        <dbReference type="SAM" id="MobiDB-lite"/>
    </source>
</evidence>
<protein>
    <recommendedName>
        <fullName evidence="2">Cohesin subunit SCC3/SA HEAT-repeats domain-containing protein</fullName>
    </recommendedName>
</protein>
<proteinExistence type="predicted"/>
<feature type="compositionally biased region" description="Acidic residues" evidence="1">
    <location>
        <begin position="948"/>
        <end position="960"/>
    </location>
</feature>
<evidence type="ECO:0000259" key="2">
    <source>
        <dbReference type="Pfam" id="PF24571"/>
    </source>
</evidence>
<feature type="compositionally biased region" description="Basic and acidic residues" evidence="1">
    <location>
        <begin position="19"/>
        <end position="30"/>
    </location>
</feature>
<feature type="compositionally biased region" description="Low complexity" evidence="1">
    <location>
        <begin position="332"/>
        <end position="342"/>
    </location>
</feature>
<dbReference type="Pfam" id="PF24571">
    <property type="entry name" value="HEAT_SCC3-SA"/>
    <property type="match status" value="1"/>
</dbReference>
<dbReference type="InterPro" id="IPR056396">
    <property type="entry name" value="HEAT_SCC3-SA"/>
</dbReference>
<dbReference type="OrthoDB" id="498590at2759"/>
<feature type="compositionally biased region" description="Acidic residues" evidence="1">
    <location>
        <begin position="909"/>
        <end position="922"/>
    </location>
</feature>
<feature type="compositionally biased region" description="Basic and acidic residues" evidence="1">
    <location>
        <begin position="927"/>
        <end position="944"/>
    </location>
</feature>
<feature type="compositionally biased region" description="Gly residues" evidence="1">
    <location>
        <begin position="428"/>
        <end position="440"/>
    </location>
</feature>
<feature type="region of interest" description="Disordered" evidence="1">
    <location>
        <begin position="332"/>
        <end position="381"/>
    </location>
</feature>
<dbReference type="PANTHER" id="PTHR11199">
    <property type="entry name" value="STROMAL ANTIGEN"/>
    <property type="match status" value="1"/>
</dbReference>
<dbReference type="Proteomes" id="UP000002630">
    <property type="component" value="Linkage Group LG08"/>
</dbReference>
<sequence length="995" mass="106637">MSVIRLEALAQLVSTHGKELVEEERHETRSRAGSGGCVGEGGGSLDGGEQTVVAKMLLRSAQMAAAEAKTGRRAAAGYQLGKEAKQEVREAVAELAEACLTHLPNLLAKYQSDDAKLALLAELPTCIPSEALASLVSGSGKGAFSDLVSRMKDAFLMSNSPLVMDAAASSLGWFLNADHAKRAEVKAVVQGMVEELFAKVSALCQQDQKATPAKGKAKGAGGKGRWKDTGIGLANSFRRLRCLAGCTDASGCVDGTTLSEAWEGVQGAVRRRCLLDEVLPAKTLPSQHQERLDVARGVVEEGSNVLYSLFLWQIKPLFSHLMEAGSSAPAPASEAAAAADGGSLDDGDAKEPTPAKGKKRGRGKGKKAREDEENTLGDRTLEVEEITEEKVQEVVRYRDDLVEVLRAMLAMHLYPRRNDEEEEDEGQDQGGRGAARGGGAVTEDGIEGVPRVLTADQEHFEEMEEVMVASTLRGPRQQTRSSKTNNGRVKVEHNDDDDDDDGDGGGDSSDNDNDNGEGDEVGVDTSSGGGDTVKDAGLLLMPLMKSIYSNADKLNRRQAAAVVAHLVRSGKTGSGFAKCFVSKLKDHSPVKCLEVHMATLRVFYDKWVVAAAADGNVEEDDADLSDDEKTRKQWDQDLAGMERWLPLARRLSMSLGVGPLKSKDLAEQKTLQDLFLGFMKVGVRFALDAEGDRLLFLEGMREYSSKVTARQKKALAKAFDDEAKGLHDQVLEEGRENATSWDSGEGQEDVAPRWRAFFSFRSTLTAGSAASFIPEGRGYASSGDASSVSPSHSASGSSMGTPASRGTKRRAVGSGVSSTSSAGGGGSVKRRGRVGGRVSMASVRSRRSVASDLMPVAEEDGMQQDEQLEDNPEGEEEEEDREDDAMDMGQDGEEGVQEKEGKEGHGNDAGEEEEEEEEEEESPNLSREVRTPNKLRDSAAERLRASQLEEEEEEEEDDLLNEDRALNPSVAAPRAAAAAAATKTSSNKRKRRGAA</sequence>
<dbReference type="GO" id="GO:0005634">
    <property type="term" value="C:nucleus"/>
    <property type="evidence" value="ECO:0007669"/>
    <property type="project" value="TreeGrafter"/>
</dbReference>
<feature type="compositionally biased region" description="Basic residues" evidence="1">
    <location>
        <begin position="986"/>
        <end position="995"/>
    </location>
</feature>
<feature type="compositionally biased region" description="Low complexity" evidence="1">
    <location>
        <begin position="778"/>
        <end position="798"/>
    </location>
</feature>
<accession>D7FZ11</accession>
<evidence type="ECO:0000313" key="3">
    <source>
        <dbReference type="EMBL" id="CBJ32628.1"/>
    </source>
</evidence>
<reference evidence="3 4" key="1">
    <citation type="journal article" date="2010" name="Nature">
        <title>The Ectocarpus genome and the independent evolution of multicellularity in brown algae.</title>
        <authorList>
            <person name="Cock J.M."/>
            <person name="Sterck L."/>
            <person name="Rouze P."/>
            <person name="Scornet D."/>
            <person name="Allen A.E."/>
            <person name="Amoutzias G."/>
            <person name="Anthouard V."/>
            <person name="Artiguenave F."/>
            <person name="Aury J.M."/>
            <person name="Badger J.H."/>
            <person name="Beszteri B."/>
            <person name="Billiau K."/>
            <person name="Bonnet E."/>
            <person name="Bothwell J.H."/>
            <person name="Bowler C."/>
            <person name="Boyen C."/>
            <person name="Brownlee C."/>
            <person name="Carrano C.J."/>
            <person name="Charrier B."/>
            <person name="Cho G.Y."/>
            <person name="Coelho S.M."/>
            <person name="Collen J."/>
            <person name="Corre E."/>
            <person name="Da Silva C."/>
            <person name="Delage L."/>
            <person name="Delaroque N."/>
            <person name="Dittami S.M."/>
            <person name="Doulbeau S."/>
            <person name="Elias M."/>
            <person name="Farnham G."/>
            <person name="Gachon C.M."/>
            <person name="Gschloessl B."/>
            <person name="Heesch S."/>
            <person name="Jabbari K."/>
            <person name="Jubin C."/>
            <person name="Kawai H."/>
            <person name="Kimura K."/>
            <person name="Kloareg B."/>
            <person name="Kupper F.C."/>
            <person name="Lang D."/>
            <person name="Le Bail A."/>
            <person name="Leblanc C."/>
            <person name="Lerouge P."/>
            <person name="Lohr M."/>
            <person name="Lopez P.J."/>
            <person name="Martens C."/>
            <person name="Maumus F."/>
            <person name="Michel G."/>
            <person name="Miranda-Saavedra D."/>
            <person name="Morales J."/>
            <person name="Moreau H."/>
            <person name="Motomura T."/>
            <person name="Nagasato C."/>
            <person name="Napoli C.A."/>
            <person name="Nelson D.R."/>
            <person name="Nyvall-Collen P."/>
            <person name="Peters A.F."/>
            <person name="Pommier C."/>
            <person name="Potin P."/>
            <person name="Poulain J."/>
            <person name="Quesneville H."/>
            <person name="Read B."/>
            <person name="Rensing S.A."/>
            <person name="Ritter A."/>
            <person name="Rousvoal S."/>
            <person name="Samanta M."/>
            <person name="Samson G."/>
            <person name="Schroeder D.C."/>
            <person name="Segurens B."/>
            <person name="Strittmatter M."/>
            <person name="Tonon T."/>
            <person name="Tregear J.W."/>
            <person name="Valentin K."/>
            <person name="von Dassow P."/>
            <person name="Yamagishi T."/>
            <person name="Van de Peer Y."/>
            <person name="Wincker P."/>
        </authorList>
    </citation>
    <scope>NUCLEOTIDE SEQUENCE [LARGE SCALE GENOMIC DNA]</scope>
    <source>
        <strain evidence="4">Ec32 / CCAP1310/4</strain>
    </source>
</reference>
<feature type="region of interest" description="Disordered" evidence="1">
    <location>
        <begin position="416"/>
        <end position="449"/>
    </location>
</feature>
<dbReference type="GO" id="GO:0000785">
    <property type="term" value="C:chromatin"/>
    <property type="evidence" value="ECO:0007669"/>
    <property type="project" value="TreeGrafter"/>
</dbReference>
<feature type="compositionally biased region" description="Polar residues" evidence="1">
    <location>
        <begin position="476"/>
        <end position="487"/>
    </location>
</feature>
<dbReference type="GO" id="GO:0008278">
    <property type="term" value="C:cohesin complex"/>
    <property type="evidence" value="ECO:0007669"/>
    <property type="project" value="TreeGrafter"/>
</dbReference>
<dbReference type="EMBL" id="FN649733">
    <property type="protein sequence ID" value="CBJ32628.1"/>
    <property type="molecule type" value="Genomic_DNA"/>
</dbReference>
<feature type="compositionally biased region" description="Basic and acidic residues" evidence="1">
    <location>
        <begin position="896"/>
        <end position="908"/>
    </location>
</feature>
<gene>
    <name evidence="3" type="ORF">Esi_0351_0001</name>
</gene>
<feature type="compositionally biased region" description="Acidic residues" evidence="1">
    <location>
        <begin position="494"/>
        <end position="522"/>
    </location>
</feature>
<feature type="compositionally biased region" description="Acidic residues" evidence="1">
    <location>
        <begin position="857"/>
        <end position="895"/>
    </location>
</feature>
<feature type="region of interest" description="Disordered" evidence="1">
    <location>
        <begin position="778"/>
        <end position="995"/>
    </location>
</feature>
<dbReference type="STRING" id="2880.D7FZ11"/>
<dbReference type="InParanoid" id="D7FZ11"/>
<dbReference type="EMBL" id="FN648544">
    <property type="protein sequence ID" value="CBJ32628.1"/>
    <property type="molecule type" value="Genomic_DNA"/>
</dbReference>
<dbReference type="GO" id="GO:0003682">
    <property type="term" value="F:chromatin binding"/>
    <property type="evidence" value="ECO:0007669"/>
    <property type="project" value="TreeGrafter"/>
</dbReference>
<feature type="compositionally biased region" description="Gly residues" evidence="1">
    <location>
        <begin position="33"/>
        <end position="44"/>
    </location>
</feature>